<keyword evidence="3" id="KW-0574">Periplasm</keyword>
<dbReference type="CDD" id="cd13665">
    <property type="entry name" value="PBP2_TRAP_Dctp3_4"/>
    <property type="match status" value="1"/>
</dbReference>
<keyword evidence="2 4" id="KW-0732">Signal</keyword>
<organism evidence="5 6">
    <name type="scientific">Octadecabacter ascidiaceicola</name>
    <dbReference type="NCBI Taxonomy" id="1655543"/>
    <lineage>
        <taxon>Bacteria</taxon>
        <taxon>Pseudomonadati</taxon>
        <taxon>Pseudomonadota</taxon>
        <taxon>Alphaproteobacteria</taxon>
        <taxon>Rhodobacterales</taxon>
        <taxon>Roseobacteraceae</taxon>
        <taxon>Octadecabacter</taxon>
    </lineage>
</organism>
<reference evidence="6" key="1">
    <citation type="submission" date="2017-05" db="EMBL/GenBank/DDBJ databases">
        <authorList>
            <person name="Rodrigo-Torres L."/>
            <person name="Arahal R. D."/>
            <person name="Lucena T."/>
        </authorList>
    </citation>
    <scope>NUCLEOTIDE SEQUENCE [LARGE SCALE GENOMIC DNA]</scope>
    <source>
        <strain evidence="6">CECT 8868</strain>
    </source>
</reference>
<evidence type="ECO:0000313" key="5">
    <source>
        <dbReference type="EMBL" id="SMX42594.1"/>
    </source>
</evidence>
<dbReference type="GO" id="GO:0055085">
    <property type="term" value="P:transmembrane transport"/>
    <property type="evidence" value="ECO:0007669"/>
    <property type="project" value="InterPro"/>
</dbReference>
<dbReference type="Gene3D" id="3.40.190.170">
    <property type="entry name" value="Bacterial extracellular solute-binding protein, family 7"/>
    <property type="match status" value="1"/>
</dbReference>
<keyword evidence="6" id="KW-1185">Reference proteome</keyword>
<dbReference type="GO" id="GO:0042597">
    <property type="term" value="C:periplasmic space"/>
    <property type="evidence" value="ECO:0007669"/>
    <property type="project" value="UniProtKB-SubCell"/>
</dbReference>
<dbReference type="InterPro" id="IPR038404">
    <property type="entry name" value="TRAP_DctP_sf"/>
</dbReference>
<dbReference type="EMBL" id="FXYD01000004">
    <property type="protein sequence ID" value="SMX42594.1"/>
    <property type="molecule type" value="Genomic_DNA"/>
</dbReference>
<protein>
    <submittedName>
        <fullName evidence="5">Bacterial extracellular solute-binding protein, family 7</fullName>
    </submittedName>
</protein>
<accession>A0A238KIV0</accession>
<dbReference type="RefSeq" id="WP_093997134.1">
    <property type="nucleotide sequence ID" value="NZ_FXYD01000004.1"/>
</dbReference>
<evidence type="ECO:0000256" key="1">
    <source>
        <dbReference type="ARBA" id="ARBA00004418"/>
    </source>
</evidence>
<name>A0A238KIV0_9RHOB</name>
<dbReference type="OrthoDB" id="7822595at2"/>
<evidence type="ECO:0000256" key="2">
    <source>
        <dbReference type="ARBA" id="ARBA00022729"/>
    </source>
</evidence>
<dbReference type="InterPro" id="IPR018389">
    <property type="entry name" value="DctP_fam"/>
</dbReference>
<sequence length="337" mass="35524">MNTKSGMLAAIAVTLASATTALAEKEMVISSWLPPSHIMNDTVWPEFISRIEEATEGRVTGKVEYQLASPPSQADLIEDGGADAAWIFHGYNPGRFVTTKMIEIPGLVGDSAAASAAHWRAHEEVLGAANEHDGVVPVAMMVHAPGMLHLSSEISSLDDVTGLKIRSGGGVMGDVLAGLEMAGVQVSAPNVYETVSNGVADGTFFPGDTIAILRLTEVLPYTYRVPGGFYRGSFSIVMSEEFLEEIGEEDAAAIQAVLGEDFSAFAGAAWDEGNERGLNAQMESGQVVDLEGDAAARFTALVPQIQASVLEEVTAKGVDAEAALTIIRDTMAEYSSK</sequence>
<dbReference type="PANTHER" id="PTHR33376:SF15">
    <property type="entry name" value="BLL6794 PROTEIN"/>
    <property type="match status" value="1"/>
</dbReference>
<dbReference type="Proteomes" id="UP000203464">
    <property type="component" value="Unassembled WGS sequence"/>
</dbReference>
<feature type="chain" id="PRO_5012376022" evidence="4">
    <location>
        <begin position="24"/>
        <end position="337"/>
    </location>
</feature>
<proteinExistence type="predicted"/>
<dbReference type="Pfam" id="PF03480">
    <property type="entry name" value="DctP"/>
    <property type="match status" value="1"/>
</dbReference>
<feature type="signal peptide" evidence="4">
    <location>
        <begin position="1"/>
        <end position="23"/>
    </location>
</feature>
<evidence type="ECO:0000256" key="4">
    <source>
        <dbReference type="SAM" id="SignalP"/>
    </source>
</evidence>
<gene>
    <name evidence="5" type="ORF">OCA8868_02791</name>
</gene>
<dbReference type="PANTHER" id="PTHR33376">
    <property type="match status" value="1"/>
</dbReference>
<dbReference type="AlphaFoldDB" id="A0A238KIV0"/>
<evidence type="ECO:0000313" key="6">
    <source>
        <dbReference type="Proteomes" id="UP000203464"/>
    </source>
</evidence>
<comment type="subcellular location">
    <subcellularLocation>
        <location evidence="1">Periplasm</location>
    </subcellularLocation>
</comment>
<evidence type="ECO:0000256" key="3">
    <source>
        <dbReference type="ARBA" id="ARBA00022764"/>
    </source>
</evidence>